<evidence type="ECO:0000313" key="2">
    <source>
        <dbReference type="EMBL" id="OGL46654.1"/>
    </source>
</evidence>
<comment type="caution">
    <text evidence="2">The sequence shown here is derived from an EMBL/GenBank/DDBJ whole genome shotgun (WGS) entry which is preliminary data.</text>
</comment>
<dbReference type="GO" id="GO:0016987">
    <property type="term" value="F:sigma factor activity"/>
    <property type="evidence" value="ECO:0007669"/>
    <property type="project" value="InterPro"/>
</dbReference>
<feature type="domain" description="RNA polymerase sigma factor 70 region 4 type 2" evidence="1">
    <location>
        <begin position="16"/>
        <end position="66"/>
    </location>
</feature>
<dbReference type="GO" id="GO:0003677">
    <property type="term" value="F:DNA binding"/>
    <property type="evidence" value="ECO:0007669"/>
    <property type="project" value="InterPro"/>
</dbReference>
<accession>A0A1F7S076</accession>
<organism evidence="2 3">
    <name type="scientific">Candidatus Schekmanbacteria bacterium RBG_13_48_7</name>
    <dbReference type="NCBI Taxonomy" id="1817878"/>
    <lineage>
        <taxon>Bacteria</taxon>
        <taxon>Candidatus Schekmaniibacteriota</taxon>
    </lineage>
</organism>
<dbReference type="Proteomes" id="UP000179266">
    <property type="component" value="Unassembled WGS sequence"/>
</dbReference>
<sequence>MNPETVFEQSEFWVVFQECLKNLQSRVADAFSLREIEGLETKEVCDILNISKANLWVILHRARSRLRRCLEINWFGNKRGK</sequence>
<dbReference type="InterPro" id="IPR013249">
    <property type="entry name" value="RNA_pol_sigma70_r4_t2"/>
</dbReference>
<gene>
    <name evidence="2" type="ORF">A2161_01945</name>
</gene>
<dbReference type="GO" id="GO:0006352">
    <property type="term" value="P:DNA-templated transcription initiation"/>
    <property type="evidence" value="ECO:0007669"/>
    <property type="project" value="InterPro"/>
</dbReference>
<name>A0A1F7S076_9BACT</name>
<dbReference type="Gene3D" id="1.10.10.10">
    <property type="entry name" value="Winged helix-like DNA-binding domain superfamily/Winged helix DNA-binding domain"/>
    <property type="match status" value="1"/>
</dbReference>
<dbReference type="Pfam" id="PF08281">
    <property type="entry name" value="Sigma70_r4_2"/>
    <property type="match status" value="1"/>
</dbReference>
<evidence type="ECO:0000259" key="1">
    <source>
        <dbReference type="Pfam" id="PF08281"/>
    </source>
</evidence>
<dbReference type="AlphaFoldDB" id="A0A1F7S076"/>
<evidence type="ECO:0000313" key="3">
    <source>
        <dbReference type="Proteomes" id="UP000179266"/>
    </source>
</evidence>
<proteinExistence type="predicted"/>
<dbReference type="EMBL" id="MGDD01000119">
    <property type="protein sequence ID" value="OGL46654.1"/>
    <property type="molecule type" value="Genomic_DNA"/>
</dbReference>
<protein>
    <recommendedName>
        <fullName evidence="1">RNA polymerase sigma factor 70 region 4 type 2 domain-containing protein</fullName>
    </recommendedName>
</protein>
<reference evidence="2 3" key="1">
    <citation type="journal article" date="2016" name="Nat. Commun.">
        <title>Thousands of microbial genomes shed light on interconnected biogeochemical processes in an aquifer system.</title>
        <authorList>
            <person name="Anantharaman K."/>
            <person name="Brown C.T."/>
            <person name="Hug L.A."/>
            <person name="Sharon I."/>
            <person name="Castelle C.J."/>
            <person name="Probst A.J."/>
            <person name="Thomas B.C."/>
            <person name="Singh A."/>
            <person name="Wilkins M.J."/>
            <person name="Karaoz U."/>
            <person name="Brodie E.L."/>
            <person name="Williams K.H."/>
            <person name="Hubbard S.S."/>
            <person name="Banfield J.F."/>
        </authorList>
    </citation>
    <scope>NUCLEOTIDE SEQUENCE [LARGE SCALE GENOMIC DNA]</scope>
</reference>
<dbReference type="InterPro" id="IPR036388">
    <property type="entry name" value="WH-like_DNA-bd_sf"/>
</dbReference>
<dbReference type="InterPro" id="IPR013324">
    <property type="entry name" value="RNA_pol_sigma_r3/r4-like"/>
</dbReference>
<dbReference type="CDD" id="cd06171">
    <property type="entry name" value="Sigma70_r4"/>
    <property type="match status" value="1"/>
</dbReference>
<dbReference type="SUPFAM" id="SSF88659">
    <property type="entry name" value="Sigma3 and sigma4 domains of RNA polymerase sigma factors"/>
    <property type="match status" value="1"/>
</dbReference>